<keyword evidence="1" id="KW-0732">Signal</keyword>
<evidence type="ECO:0008006" key="4">
    <source>
        <dbReference type="Google" id="ProtNLM"/>
    </source>
</evidence>
<dbReference type="InterPro" id="IPR035992">
    <property type="entry name" value="Ricin_B-like_lectins"/>
</dbReference>
<dbReference type="PROSITE" id="PS50231">
    <property type="entry name" value="RICIN_B_LECTIN"/>
    <property type="match status" value="1"/>
</dbReference>
<keyword evidence="3" id="KW-1185">Reference proteome</keyword>
<evidence type="ECO:0000313" key="3">
    <source>
        <dbReference type="Proteomes" id="UP000787635"/>
    </source>
</evidence>
<proteinExistence type="predicted"/>
<reference evidence="2 3" key="1">
    <citation type="submission" date="2020-03" db="EMBL/GenBank/DDBJ databases">
        <title>Roseomonas selenitidurans sp. nov. isolated from urban soil.</title>
        <authorList>
            <person name="Liu H."/>
        </authorList>
    </citation>
    <scope>NUCLEOTIDE SEQUENCE [LARGE SCALE GENOMIC DNA]</scope>
    <source>
        <strain evidence="2 3">BU-1</strain>
    </source>
</reference>
<feature type="signal peptide" evidence="1">
    <location>
        <begin position="1"/>
        <end position="21"/>
    </location>
</feature>
<evidence type="ECO:0000256" key="1">
    <source>
        <dbReference type="SAM" id="SignalP"/>
    </source>
</evidence>
<accession>A0ABX1E2J7</accession>
<feature type="chain" id="PRO_5045735715" description="Ricin B lectin domain-containing protein" evidence="1">
    <location>
        <begin position="22"/>
        <end position="262"/>
    </location>
</feature>
<comment type="caution">
    <text evidence="2">The sequence shown here is derived from an EMBL/GenBank/DDBJ whole genome shotgun (WGS) entry which is preliminary data.</text>
</comment>
<dbReference type="Gene3D" id="2.80.10.50">
    <property type="match status" value="1"/>
</dbReference>
<protein>
    <recommendedName>
        <fullName evidence="4">Ricin B lectin domain-containing protein</fullName>
    </recommendedName>
</protein>
<dbReference type="Proteomes" id="UP000787635">
    <property type="component" value="Unassembled WGS sequence"/>
</dbReference>
<dbReference type="EMBL" id="JAAVNE010000014">
    <property type="protein sequence ID" value="NKC31278.1"/>
    <property type="molecule type" value="Genomic_DNA"/>
</dbReference>
<evidence type="ECO:0000313" key="2">
    <source>
        <dbReference type="EMBL" id="NKC31278.1"/>
    </source>
</evidence>
<gene>
    <name evidence="2" type="ORF">HEQ75_10440</name>
</gene>
<organism evidence="2 3">
    <name type="scientific">Falsiroseomonas selenitidurans</name>
    <dbReference type="NCBI Taxonomy" id="2716335"/>
    <lineage>
        <taxon>Bacteria</taxon>
        <taxon>Pseudomonadati</taxon>
        <taxon>Pseudomonadota</taxon>
        <taxon>Alphaproteobacteria</taxon>
        <taxon>Acetobacterales</taxon>
        <taxon>Roseomonadaceae</taxon>
        <taxon>Falsiroseomonas</taxon>
    </lineage>
</organism>
<sequence length="262" mass="27121">MRRPALLVLGALAWSAAPAAAQPRPVDCELTVRGQTHIRGTCQFTPMQGGSFQISGGDYFAQVTLTGPGVAEGHWNADPASTHAQAPLGSLSRSGACWVGAAVRICARSLSPAAQRAAQAAQPDGEALFPEIALQACLGVEGALQPGAELVLHNCRVPTDLIFARRADGGLGISRRPDLCLGLEGPGMSKAPRLVLEPCQPASTRWATQANGIAAAPVRSDTGMCLTIPQLEVAEARFPFAVEAAPCAAAGDRAVRFILSRG</sequence>
<dbReference type="SUPFAM" id="SSF50370">
    <property type="entry name" value="Ricin B-like lectins"/>
    <property type="match status" value="1"/>
</dbReference>
<name>A0ABX1E2J7_9PROT</name>
<dbReference type="RefSeq" id="WP_168030072.1">
    <property type="nucleotide sequence ID" value="NZ_JAAVNE010000014.1"/>
</dbReference>